<organism evidence="3 4">
    <name type="scientific">Colletotrichum karsti</name>
    <dbReference type="NCBI Taxonomy" id="1095194"/>
    <lineage>
        <taxon>Eukaryota</taxon>
        <taxon>Fungi</taxon>
        <taxon>Dikarya</taxon>
        <taxon>Ascomycota</taxon>
        <taxon>Pezizomycotina</taxon>
        <taxon>Sordariomycetes</taxon>
        <taxon>Hypocreomycetidae</taxon>
        <taxon>Glomerellales</taxon>
        <taxon>Glomerellaceae</taxon>
        <taxon>Colletotrichum</taxon>
        <taxon>Colletotrichum boninense species complex</taxon>
    </lineage>
</organism>
<dbReference type="EMBL" id="JAATWM020000040">
    <property type="protein sequence ID" value="KAF9872085.1"/>
    <property type="molecule type" value="Genomic_DNA"/>
</dbReference>
<feature type="compositionally biased region" description="Basic and acidic residues" evidence="1">
    <location>
        <begin position="447"/>
        <end position="458"/>
    </location>
</feature>
<comment type="caution">
    <text evidence="3">The sequence shown here is derived from an EMBL/GenBank/DDBJ whole genome shotgun (WGS) entry which is preliminary data.</text>
</comment>
<dbReference type="GeneID" id="62166210"/>
<dbReference type="AlphaFoldDB" id="A0A9P6LGZ0"/>
<feature type="domain" description="Heterokaryon incompatibility" evidence="2">
    <location>
        <begin position="78"/>
        <end position="229"/>
    </location>
</feature>
<dbReference type="OrthoDB" id="194358at2759"/>
<name>A0A9P6LGZ0_9PEZI</name>
<protein>
    <submittedName>
        <fullName evidence="3">Het domain protein</fullName>
    </submittedName>
</protein>
<keyword evidence="4" id="KW-1185">Reference proteome</keyword>
<gene>
    <name evidence="3" type="ORF">CkaCkLH20_10422</name>
</gene>
<sequence length="786" mass="89639">MELLDYNVVDISDDSVGSADSDAGDGDLAYSPDIYSSLSHPDSIRILHLLPVEEDDAEIRGELVSTRISDCQDARNSYITLSYVWGHRMSPEPININGEQFSVRQNLFDALQNLRHTNQSIRLWADAICIDQVNLKERNHQVQQMRDIYASSTETIIYLGNDDGSNTSLSAWNFLERQSEWSLNDKGDKDYERPSDLEENLTSFRGEISDVENSVLIQPWFLRVWVLQEVVVSKLVSIQCGRRRIPWDDFCNALLSNPRYHDQYGFSLRAKEKVDIVRDMFQARCAYQESHDLHHLRPTWHSRVISYGSRSDDIVEMLTRARQLEASDPRDKVFALLGISTNVDLDDARLSVDYDKPVAQVYADFARYVMETTQSLAILSYSMFMSPFTNIPSWAPDWNRSMMAREMEGERHARMIGKIRKQRVRRNPRWFDEDEPLEVESEEEPEERSSEDLVEPARDSTQAPMQKQEEEASQKSSNKEDGPERDNAYLSVVPDVPFQDFIGPTILSSLEREAEETEARRKAVAMSSMRWPGSPKLRLELIGTCIGRINFLGPSISLRGLDELAFEKLRHQFSDNPAELRRAILRRWRGLLLVRHAGPAWAEGTLVHEDPDFVALTTEGNDWSLFDDDPDLGPDTIESHLFARGRKTAAWSSDQGKLPNSIIDKSSVLEGTRIGTFYNLIKHSPHTRVILPLGACAEDFIVMFRGARVPFVVRRIAPTSTYSPEPRNISEGSEAAQNTENPEVSDFREGMPFERCKLIGECLINNPNHWADFGLGRSHGTIFSLD</sequence>
<dbReference type="InterPro" id="IPR010730">
    <property type="entry name" value="HET"/>
</dbReference>
<feature type="region of interest" description="Disordered" evidence="1">
    <location>
        <begin position="435"/>
        <end position="487"/>
    </location>
</feature>
<dbReference type="RefSeq" id="XP_038741546.1">
    <property type="nucleotide sequence ID" value="XM_038893136.1"/>
</dbReference>
<evidence type="ECO:0000313" key="4">
    <source>
        <dbReference type="Proteomes" id="UP000781932"/>
    </source>
</evidence>
<dbReference type="Proteomes" id="UP000781932">
    <property type="component" value="Unassembled WGS sequence"/>
</dbReference>
<dbReference type="InterPro" id="IPR052895">
    <property type="entry name" value="HetReg/Transcr_Mod"/>
</dbReference>
<feature type="compositionally biased region" description="Acidic residues" evidence="1">
    <location>
        <begin position="435"/>
        <end position="446"/>
    </location>
</feature>
<evidence type="ECO:0000256" key="1">
    <source>
        <dbReference type="SAM" id="MobiDB-lite"/>
    </source>
</evidence>
<reference evidence="3" key="1">
    <citation type="submission" date="2020-03" db="EMBL/GenBank/DDBJ databases">
        <authorList>
            <person name="He L."/>
        </authorList>
    </citation>
    <scope>NUCLEOTIDE SEQUENCE</scope>
    <source>
        <strain evidence="3">CkLH20</strain>
    </source>
</reference>
<dbReference type="PANTHER" id="PTHR24148">
    <property type="entry name" value="ANKYRIN REPEAT DOMAIN-CONTAINING PROTEIN 39 HOMOLOG-RELATED"/>
    <property type="match status" value="1"/>
</dbReference>
<dbReference type="Pfam" id="PF06985">
    <property type="entry name" value="HET"/>
    <property type="match status" value="1"/>
</dbReference>
<reference evidence="3" key="2">
    <citation type="submission" date="2020-11" db="EMBL/GenBank/DDBJ databases">
        <title>Whole genome sequencing of Colletotrichum sp.</title>
        <authorList>
            <person name="Li H."/>
        </authorList>
    </citation>
    <scope>NUCLEOTIDE SEQUENCE</scope>
    <source>
        <strain evidence="3">CkLH20</strain>
    </source>
</reference>
<evidence type="ECO:0000259" key="2">
    <source>
        <dbReference type="Pfam" id="PF06985"/>
    </source>
</evidence>
<proteinExistence type="predicted"/>
<accession>A0A9P6LGZ0</accession>
<dbReference type="PANTHER" id="PTHR24148:SF73">
    <property type="entry name" value="HET DOMAIN PROTEIN (AFU_ORTHOLOGUE AFUA_8G01020)"/>
    <property type="match status" value="1"/>
</dbReference>
<evidence type="ECO:0000313" key="3">
    <source>
        <dbReference type="EMBL" id="KAF9872085.1"/>
    </source>
</evidence>
<feature type="region of interest" description="Disordered" evidence="1">
    <location>
        <begin position="722"/>
        <end position="746"/>
    </location>
</feature>
<feature type="compositionally biased region" description="Basic and acidic residues" evidence="1">
    <location>
        <begin position="467"/>
        <end position="487"/>
    </location>
</feature>